<evidence type="ECO:0000256" key="1">
    <source>
        <dbReference type="ARBA" id="ARBA00008769"/>
    </source>
</evidence>
<dbReference type="EMBL" id="JAQGFR010000022">
    <property type="protein sequence ID" value="MEB8512620.1"/>
    <property type="molecule type" value="Genomic_DNA"/>
</dbReference>
<accession>A0ABU6FP20</accession>
<evidence type="ECO:0000313" key="3">
    <source>
        <dbReference type="EMBL" id="MEB8512620.1"/>
    </source>
</evidence>
<dbReference type="InterPro" id="IPR038673">
    <property type="entry name" value="OprB_sf"/>
</dbReference>
<organism evidence="3 4">
    <name type="scientific">Acidithiobacillus ferriphilus</name>
    <dbReference type="NCBI Taxonomy" id="1689834"/>
    <lineage>
        <taxon>Bacteria</taxon>
        <taxon>Pseudomonadati</taxon>
        <taxon>Pseudomonadota</taxon>
        <taxon>Acidithiobacillia</taxon>
        <taxon>Acidithiobacillales</taxon>
        <taxon>Acidithiobacillaceae</taxon>
        <taxon>Acidithiobacillus</taxon>
    </lineage>
</organism>
<gene>
    <name evidence="3" type="ORF">OW717_01010</name>
</gene>
<name>A0ABU6FP20_9PROT</name>
<keyword evidence="4" id="KW-1185">Reference proteome</keyword>
<dbReference type="RefSeq" id="WP_226844478.1">
    <property type="nucleotide sequence ID" value="NZ_JAAZUC010000083.1"/>
</dbReference>
<dbReference type="Proteomes" id="UP001308776">
    <property type="component" value="Unassembled WGS sequence"/>
</dbReference>
<dbReference type="InterPro" id="IPR007049">
    <property type="entry name" value="Carb-sel_porin_OprB"/>
</dbReference>
<protein>
    <submittedName>
        <fullName evidence="3">Carbohydrate porin</fullName>
    </submittedName>
</protein>
<dbReference type="InterPro" id="IPR052932">
    <property type="entry name" value="OprB_Porin"/>
</dbReference>
<sequence length="389" mass="42079">MMPPFRNGRNVCLALLLKPRPPCRTRRPVWLLCLGICAFTCQTASTADATSFSNAFSWNLHLSLDGADNFSGGVAPGAVGNATGKAGFAFNTARAGWWSGGRLVTEFLAIQNSSPENYVGDIQGVNNLTGLSRGALYKLYYRQNIGNATLRAGLISANDYFDTSGVASRFLNVSYGFTPTIGVNVPAASSYPFSSLGVMGSYGADGWTAMGGVFEGDAIHPLRDPYDRGDMILLEADRSGSLDGGHYTLKVGAWQNSQLPQYQSALGNDTSGLYSIGEYRWKQAGMAWGGFLELGAAPNPVNALPWYLGAGLRLRHFWLARPGDSLGIGMARAWLRGRPHTAETDLECYYSAKIISHLYLQPDLQYVIHPSGNYPNALVGLLRLHMRLS</sequence>
<dbReference type="PANTHER" id="PTHR37944:SF1">
    <property type="entry name" value="PORIN B"/>
    <property type="match status" value="1"/>
</dbReference>
<evidence type="ECO:0000256" key="2">
    <source>
        <dbReference type="RuleBase" id="RU363072"/>
    </source>
</evidence>
<comment type="caution">
    <text evidence="3">The sequence shown here is derived from an EMBL/GenBank/DDBJ whole genome shotgun (WGS) entry which is preliminary data.</text>
</comment>
<evidence type="ECO:0000313" key="4">
    <source>
        <dbReference type="Proteomes" id="UP001308776"/>
    </source>
</evidence>
<comment type="similarity">
    <text evidence="1 2">Belongs to the OprB family.</text>
</comment>
<dbReference type="PANTHER" id="PTHR37944">
    <property type="entry name" value="PORIN B"/>
    <property type="match status" value="1"/>
</dbReference>
<dbReference type="Pfam" id="PF04966">
    <property type="entry name" value="OprB"/>
    <property type="match status" value="1"/>
</dbReference>
<dbReference type="Gene3D" id="2.40.160.180">
    <property type="entry name" value="Carbohydrate-selective porin OprB"/>
    <property type="match status" value="1"/>
</dbReference>
<proteinExistence type="inferred from homology"/>
<reference evidence="3 4" key="1">
    <citation type="submission" date="2022-11" db="EMBL/GenBank/DDBJ databases">
        <title>Comparative genomics analysis of Acidithiobacillus ferriphilus.</title>
        <authorList>
            <person name="Ma L."/>
        </authorList>
    </citation>
    <scope>NUCLEOTIDE SEQUENCE [LARGE SCALE GENOMIC DNA]</scope>
    <source>
        <strain evidence="3 4">DY15</strain>
    </source>
</reference>